<dbReference type="GO" id="GO:0006207">
    <property type="term" value="P:'de novo' pyrimidine nucleobase biosynthetic process"/>
    <property type="evidence" value="ECO:0007669"/>
    <property type="project" value="InterPro"/>
</dbReference>
<dbReference type="SUPFAM" id="SSF53671">
    <property type="entry name" value="Aspartate/ornithine carbamoyltransferase"/>
    <property type="match status" value="1"/>
</dbReference>
<dbReference type="InterPro" id="IPR006132">
    <property type="entry name" value="Asp/Orn_carbamoyltranf_P-bd"/>
</dbReference>
<evidence type="ECO:0000256" key="6">
    <source>
        <dbReference type="ARBA" id="ARBA00043884"/>
    </source>
</evidence>
<dbReference type="Gene3D" id="3.40.50.1370">
    <property type="entry name" value="Aspartate/ornithine carbamoyltransferase"/>
    <property type="match status" value="2"/>
</dbReference>
<comment type="catalytic activity">
    <reaction evidence="7">
        <text>carbamoyl phosphate + L-aspartate = N-carbamoyl-L-aspartate + phosphate + H(+)</text>
        <dbReference type="Rhea" id="RHEA:20013"/>
        <dbReference type="ChEBI" id="CHEBI:15378"/>
        <dbReference type="ChEBI" id="CHEBI:29991"/>
        <dbReference type="ChEBI" id="CHEBI:32814"/>
        <dbReference type="ChEBI" id="CHEBI:43474"/>
        <dbReference type="ChEBI" id="CHEBI:58228"/>
        <dbReference type="EC" id="2.1.3.2"/>
    </reaction>
</comment>
<reference evidence="12 13" key="2">
    <citation type="journal article" date="2016" name="ISME J.">
        <title>Characterization of the first cultured representative of Verrucomicrobia subdivision 5 indicates the proposal of a novel phylum.</title>
        <authorList>
            <person name="Spring S."/>
            <person name="Bunk B."/>
            <person name="Sproer C."/>
            <person name="Schumann P."/>
            <person name="Rohde M."/>
            <person name="Tindall B.J."/>
            <person name="Klenk H.P."/>
        </authorList>
    </citation>
    <scope>NUCLEOTIDE SEQUENCE [LARGE SCALE GENOMIC DNA]</scope>
    <source>
        <strain evidence="12 13">L21-Fru-AB</strain>
    </source>
</reference>
<keyword evidence="4 9" id="KW-0808">Transferase</keyword>
<dbReference type="Pfam" id="PF02729">
    <property type="entry name" value="OTCace_N"/>
    <property type="match status" value="1"/>
</dbReference>
<dbReference type="GO" id="GO:0006520">
    <property type="term" value="P:amino acid metabolic process"/>
    <property type="evidence" value="ECO:0007669"/>
    <property type="project" value="InterPro"/>
</dbReference>
<keyword evidence="13" id="KW-1185">Reference proteome</keyword>
<dbReference type="PANTHER" id="PTHR45753">
    <property type="entry name" value="ORNITHINE CARBAMOYLTRANSFERASE, MITOCHONDRIAL"/>
    <property type="match status" value="1"/>
</dbReference>
<dbReference type="KEGG" id="vbl:L21SP4_00448"/>
<feature type="domain" description="Aspartate/ornithine carbamoyltransferase carbamoyl-P binding" evidence="11">
    <location>
        <begin position="34"/>
        <end position="184"/>
    </location>
</feature>
<evidence type="ECO:0000256" key="4">
    <source>
        <dbReference type="ARBA" id="ARBA00022679"/>
    </source>
</evidence>
<dbReference type="UniPathway" id="UPA00070">
    <property type="reaction ID" value="UER00116"/>
</dbReference>
<dbReference type="InterPro" id="IPR036901">
    <property type="entry name" value="Asp/Orn_carbamoylTrfase_sf"/>
</dbReference>
<dbReference type="PRINTS" id="PR00100">
    <property type="entry name" value="AOTCASE"/>
</dbReference>
<dbReference type="STRING" id="1307763.L21SP4_00448"/>
<dbReference type="PANTHER" id="PTHR45753:SF6">
    <property type="entry name" value="ASPARTATE CARBAMOYLTRANSFERASE"/>
    <property type="match status" value="1"/>
</dbReference>
<evidence type="ECO:0000256" key="7">
    <source>
        <dbReference type="ARBA" id="ARBA00048859"/>
    </source>
</evidence>
<evidence type="ECO:0000256" key="8">
    <source>
        <dbReference type="NCBIfam" id="TIGR00670"/>
    </source>
</evidence>
<dbReference type="PATRIC" id="fig|1609981.3.peg.472"/>
<evidence type="ECO:0000313" key="12">
    <source>
        <dbReference type="EMBL" id="AKJ63728.1"/>
    </source>
</evidence>
<reference evidence="13" key="1">
    <citation type="submission" date="2015-02" db="EMBL/GenBank/DDBJ databases">
        <title>Description and complete genome sequence of the first cultured representative of the subdivision 5 of the Verrucomicrobia phylum.</title>
        <authorList>
            <person name="Spring S."/>
            <person name="Bunk B."/>
            <person name="Sproer C."/>
            <person name="Klenk H.-P."/>
        </authorList>
    </citation>
    <scope>NUCLEOTIDE SEQUENCE [LARGE SCALE GENOMIC DNA]</scope>
    <source>
        <strain evidence="13">L21-Fru-AB</strain>
    </source>
</reference>
<dbReference type="GO" id="GO:0004070">
    <property type="term" value="F:aspartate carbamoyltransferase activity"/>
    <property type="evidence" value="ECO:0007669"/>
    <property type="project" value="UniProtKB-UniRule"/>
</dbReference>
<evidence type="ECO:0000256" key="1">
    <source>
        <dbReference type="ARBA" id="ARBA00004852"/>
    </source>
</evidence>
<keyword evidence="5" id="KW-0665">Pyrimidine biosynthesis</keyword>
<dbReference type="GO" id="GO:0044205">
    <property type="term" value="P:'de novo' UMP biosynthetic process"/>
    <property type="evidence" value="ECO:0007669"/>
    <property type="project" value="UniProtKB-UniPathway"/>
</dbReference>
<comment type="pathway">
    <text evidence="1">Pyrimidine metabolism; UMP biosynthesis via de novo pathway; (S)-dihydroorotate from bicarbonate: step 2/3.</text>
</comment>
<dbReference type="InterPro" id="IPR006131">
    <property type="entry name" value="Asp_carbamoyltransf_Asp/Orn-bd"/>
</dbReference>
<dbReference type="EC" id="2.1.3.2" evidence="3 8"/>
<evidence type="ECO:0000256" key="9">
    <source>
        <dbReference type="RuleBase" id="RU003634"/>
    </source>
</evidence>
<evidence type="ECO:0000313" key="13">
    <source>
        <dbReference type="Proteomes" id="UP000035268"/>
    </source>
</evidence>
<dbReference type="InterPro" id="IPR002082">
    <property type="entry name" value="Asp_carbamoyltransf"/>
</dbReference>
<evidence type="ECO:0000256" key="5">
    <source>
        <dbReference type="ARBA" id="ARBA00022975"/>
    </source>
</evidence>
<dbReference type="GO" id="GO:0016597">
    <property type="term" value="F:amino acid binding"/>
    <property type="evidence" value="ECO:0007669"/>
    <property type="project" value="InterPro"/>
</dbReference>
<evidence type="ECO:0000256" key="3">
    <source>
        <dbReference type="ARBA" id="ARBA00013008"/>
    </source>
</evidence>
<dbReference type="PRINTS" id="PR00101">
    <property type="entry name" value="ATCASE"/>
</dbReference>
<dbReference type="AlphaFoldDB" id="A0A0G3EBP1"/>
<protein>
    <recommendedName>
        <fullName evidence="3 8">Aspartate carbamoyltransferase</fullName>
        <ecNumber evidence="3 8">2.1.3.2</ecNumber>
    </recommendedName>
</protein>
<organism evidence="12 13">
    <name type="scientific">Kiritimatiella glycovorans</name>
    <dbReference type="NCBI Taxonomy" id="1307763"/>
    <lineage>
        <taxon>Bacteria</taxon>
        <taxon>Pseudomonadati</taxon>
        <taxon>Kiritimatiellota</taxon>
        <taxon>Kiritimatiellia</taxon>
        <taxon>Kiritimatiellales</taxon>
        <taxon>Kiritimatiellaceae</taxon>
        <taxon>Kiritimatiella</taxon>
    </lineage>
</organism>
<evidence type="ECO:0000259" key="11">
    <source>
        <dbReference type="Pfam" id="PF02729"/>
    </source>
</evidence>
<evidence type="ECO:0000256" key="2">
    <source>
        <dbReference type="ARBA" id="ARBA00008896"/>
    </source>
</evidence>
<name>A0A0G3EBP1_9BACT</name>
<comment type="function">
    <text evidence="6">Catalyzes the condensation of carbamoyl phosphate and aspartate to form carbamoyl aspartate and inorganic phosphate, the committed step in the de novo pyrimidine nucleotide biosynthesis pathway.</text>
</comment>
<comment type="similarity">
    <text evidence="2">Belongs to the aspartate/ornithine carbamoyltransferase superfamily. ATCase family.</text>
</comment>
<gene>
    <name evidence="12" type="primary">pyrB</name>
    <name evidence="12" type="ORF">L21SP4_00448</name>
</gene>
<dbReference type="NCBIfam" id="TIGR00670">
    <property type="entry name" value="asp_carb_tr"/>
    <property type="match status" value="1"/>
</dbReference>
<proteinExistence type="inferred from homology"/>
<dbReference type="Pfam" id="PF00185">
    <property type="entry name" value="OTCace"/>
    <property type="match status" value="1"/>
</dbReference>
<dbReference type="InterPro" id="IPR006130">
    <property type="entry name" value="Asp/Orn_carbamoylTrfase"/>
</dbReference>
<dbReference type="EMBL" id="CP010904">
    <property type="protein sequence ID" value="AKJ63728.1"/>
    <property type="molecule type" value="Genomic_DNA"/>
</dbReference>
<accession>A0A0G3EBP1</accession>
<sequence>MEQKRLSDIGWGEFQKMGLTGKGEYLNHRQRPVHTLLAQQFDRPMLERLCDLATKIRTIARTRGGMQFLQTLLSEKRAMLYFAQPSTRTFLSFYTACQTLGVKPAEVRDTTTSSEVKGESPEDTVRTFSSFVDMIIMRHPVGGFAERIAWLLSHTDREVPVLNAGSGKDQHPTQALLDIYTLQQGFDGRGGIDGKTVLFVGDLARGRTVRSLAWLLTCYEGVRALFVAPEPLQIREDVLRQLDRAGMPYEIGTDFERFIPEADAIYMTRIQDEWDVSDESKTLNVEKYFFTRDHLPMLKRDAILMHPLPRRREIDAEVDADPRAYYWRQVRNGMWIRTALILLTFQREAEVDRYYEDLTRE</sequence>
<feature type="domain" description="Aspartate/ornithine carbamoyltransferase Asp/Orn-binding" evidence="10">
    <location>
        <begin position="193"/>
        <end position="343"/>
    </location>
</feature>
<dbReference type="Proteomes" id="UP000035268">
    <property type="component" value="Chromosome"/>
</dbReference>
<evidence type="ECO:0000259" key="10">
    <source>
        <dbReference type="Pfam" id="PF00185"/>
    </source>
</evidence>